<organism evidence="1 2">
    <name type="scientific">Methylobacterium nodulans (strain LMG 21967 / CNCM I-2342 / ORS 2060)</name>
    <dbReference type="NCBI Taxonomy" id="460265"/>
    <lineage>
        <taxon>Bacteria</taxon>
        <taxon>Pseudomonadati</taxon>
        <taxon>Pseudomonadota</taxon>
        <taxon>Alphaproteobacteria</taxon>
        <taxon>Hyphomicrobiales</taxon>
        <taxon>Methylobacteriaceae</taxon>
        <taxon>Methylobacterium</taxon>
    </lineage>
</organism>
<dbReference type="AlphaFoldDB" id="B8IV74"/>
<gene>
    <name evidence="1" type="ordered locus">Mnod_6100</name>
</gene>
<dbReference type="Proteomes" id="UP000008207">
    <property type="component" value="Chromosome"/>
</dbReference>
<keyword evidence="2" id="KW-1185">Reference proteome</keyword>
<accession>B8IV74</accession>
<dbReference type="HOGENOM" id="CLU_3390266_0_0_5"/>
<dbReference type="EMBL" id="CP001349">
    <property type="protein sequence ID" value="ACL60925.1"/>
    <property type="molecule type" value="Genomic_DNA"/>
</dbReference>
<reference evidence="1 2" key="1">
    <citation type="submission" date="2009-01" db="EMBL/GenBank/DDBJ databases">
        <title>Complete sequence of chromosome of Methylobacterium nodulans ORS 2060.</title>
        <authorList>
            <consortium name="US DOE Joint Genome Institute"/>
            <person name="Lucas S."/>
            <person name="Copeland A."/>
            <person name="Lapidus A."/>
            <person name="Glavina del Rio T."/>
            <person name="Dalin E."/>
            <person name="Tice H."/>
            <person name="Bruce D."/>
            <person name="Goodwin L."/>
            <person name="Pitluck S."/>
            <person name="Sims D."/>
            <person name="Brettin T."/>
            <person name="Detter J.C."/>
            <person name="Han C."/>
            <person name="Larimer F."/>
            <person name="Land M."/>
            <person name="Hauser L."/>
            <person name="Kyrpides N."/>
            <person name="Ivanova N."/>
            <person name="Marx C.J."/>
            <person name="Richardson P."/>
        </authorList>
    </citation>
    <scope>NUCLEOTIDE SEQUENCE [LARGE SCALE GENOMIC DNA]</scope>
    <source>
        <strain evidence="2">LMG 21967 / CNCM I-2342 / ORS 2060</strain>
    </source>
</reference>
<dbReference type="KEGG" id="mno:Mnod_6100"/>
<evidence type="ECO:0000313" key="1">
    <source>
        <dbReference type="EMBL" id="ACL60925.1"/>
    </source>
</evidence>
<proteinExistence type="predicted"/>
<evidence type="ECO:0000313" key="2">
    <source>
        <dbReference type="Proteomes" id="UP000008207"/>
    </source>
</evidence>
<name>B8IV74_METNO</name>
<protein>
    <submittedName>
        <fullName evidence="1">Uncharacterized protein</fullName>
    </submittedName>
</protein>
<sequence>MIHTRHALIAEGISFDVAVLASPHAVAIASRA</sequence>